<accession>A0AAN6N0P6</accession>
<organism evidence="2 3">
    <name type="scientific">Diplogelasinospora grovesii</name>
    <dbReference type="NCBI Taxonomy" id="303347"/>
    <lineage>
        <taxon>Eukaryota</taxon>
        <taxon>Fungi</taxon>
        <taxon>Dikarya</taxon>
        <taxon>Ascomycota</taxon>
        <taxon>Pezizomycotina</taxon>
        <taxon>Sordariomycetes</taxon>
        <taxon>Sordariomycetidae</taxon>
        <taxon>Sordariales</taxon>
        <taxon>Diplogelasinosporaceae</taxon>
        <taxon>Diplogelasinospora</taxon>
    </lineage>
</organism>
<gene>
    <name evidence="2" type="ORF">QBC46DRAFT_412474</name>
</gene>
<name>A0AAN6N0P6_9PEZI</name>
<dbReference type="Proteomes" id="UP001303473">
    <property type="component" value="Unassembled WGS sequence"/>
</dbReference>
<keyword evidence="3" id="KW-1185">Reference proteome</keyword>
<dbReference type="AlphaFoldDB" id="A0AAN6N0P6"/>
<evidence type="ECO:0000256" key="1">
    <source>
        <dbReference type="SAM" id="MobiDB-lite"/>
    </source>
</evidence>
<sequence>MVALCTRTLDLRFTCTYFRTELDDSLHIVLISLKIHTNANLCPNLYDEPMLDEPELDKAKFHKAQLDKNKPDTSKPEGPKLGEPKRAKLTMVEVVKHNLDGHKCLVKLHPITGIPREPLMPWEEAKAAFDAANLKREQDADRMLMDDDIWSPEQLAQAFSGSLDPWEYVWVDFELYGGRILPTKKFEPETPDLETFAQEWQVNQPATQIPKSKTPTHEPDSQKLEELSLKEDDEVVPRTN</sequence>
<reference evidence="3" key="1">
    <citation type="journal article" date="2023" name="Mol. Phylogenet. Evol.">
        <title>Genome-scale phylogeny and comparative genomics of the fungal order Sordariales.</title>
        <authorList>
            <person name="Hensen N."/>
            <person name="Bonometti L."/>
            <person name="Westerberg I."/>
            <person name="Brannstrom I.O."/>
            <person name="Guillou S."/>
            <person name="Cros-Aarteil S."/>
            <person name="Calhoun S."/>
            <person name="Haridas S."/>
            <person name="Kuo A."/>
            <person name="Mondo S."/>
            <person name="Pangilinan J."/>
            <person name="Riley R."/>
            <person name="LaButti K."/>
            <person name="Andreopoulos B."/>
            <person name="Lipzen A."/>
            <person name="Chen C."/>
            <person name="Yan M."/>
            <person name="Daum C."/>
            <person name="Ng V."/>
            <person name="Clum A."/>
            <person name="Steindorff A."/>
            <person name="Ohm R.A."/>
            <person name="Martin F."/>
            <person name="Silar P."/>
            <person name="Natvig D.O."/>
            <person name="Lalanne C."/>
            <person name="Gautier V."/>
            <person name="Ament-Velasquez S.L."/>
            <person name="Kruys A."/>
            <person name="Hutchinson M.I."/>
            <person name="Powell A.J."/>
            <person name="Barry K."/>
            <person name="Miller A.N."/>
            <person name="Grigoriev I.V."/>
            <person name="Debuchy R."/>
            <person name="Gladieux P."/>
            <person name="Hiltunen Thoren M."/>
            <person name="Johannesson H."/>
        </authorList>
    </citation>
    <scope>NUCLEOTIDE SEQUENCE [LARGE SCALE GENOMIC DNA]</scope>
    <source>
        <strain evidence="3">CBS 340.73</strain>
    </source>
</reference>
<proteinExistence type="predicted"/>
<feature type="compositionally biased region" description="Basic and acidic residues" evidence="1">
    <location>
        <begin position="215"/>
        <end position="230"/>
    </location>
</feature>
<feature type="region of interest" description="Disordered" evidence="1">
    <location>
        <begin position="63"/>
        <end position="83"/>
    </location>
</feature>
<feature type="region of interest" description="Disordered" evidence="1">
    <location>
        <begin position="205"/>
        <end position="240"/>
    </location>
</feature>
<dbReference type="EMBL" id="MU853896">
    <property type="protein sequence ID" value="KAK3936058.1"/>
    <property type="molecule type" value="Genomic_DNA"/>
</dbReference>
<protein>
    <submittedName>
        <fullName evidence="2">Uncharacterized protein</fullName>
    </submittedName>
</protein>
<evidence type="ECO:0000313" key="3">
    <source>
        <dbReference type="Proteomes" id="UP001303473"/>
    </source>
</evidence>
<comment type="caution">
    <text evidence="2">The sequence shown here is derived from an EMBL/GenBank/DDBJ whole genome shotgun (WGS) entry which is preliminary data.</text>
</comment>
<evidence type="ECO:0000313" key="2">
    <source>
        <dbReference type="EMBL" id="KAK3936058.1"/>
    </source>
</evidence>